<evidence type="ECO:0000313" key="6">
    <source>
        <dbReference type="Proteomes" id="UP001515480"/>
    </source>
</evidence>
<feature type="repeat" description="RCC1" evidence="2">
    <location>
        <begin position="363"/>
        <end position="426"/>
    </location>
</feature>
<dbReference type="Proteomes" id="UP001515480">
    <property type="component" value="Unassembled WGS sequence"/>
</dbReference>
<dbReference type="InterPro" id="IPR058923">
    <property type="entry name" value="RCC1-like_dom"/>
</dbReference>
<keyword evidence="1" id="KW-0677">Repeat</keyword>
<feature type="compositionally biased region" description="Basic and acidic residues" evidence="3">
    <location>
        <begin position="731"/>
        <end position="740"/>
    </location>
</feature>
<dbReference type="PROSITE" id="PS00626">
    <property type="entry name" value="RCC1_2"/>
    <property type="match status" value="1"/>
</dbReference>
<feature type="repeat" description="RCC1" evidence="2">
    <location>
        <begin position="118"/>
        <end position="183"/>
    </location>
</feature>
<evidence type="ECO:0000256" key="1">
    <source>
        <dbReference type="ARBA" id="ARBA00022737"/>
    </source>
</evidence>
<feature type="domain" description="RCC1-like" evidence="4">
    <location>
        <begin position="10"/>
        <end position="257"/>
    </location>
</feature>
<dbReference type="AlphaFoldDB" id="A0AB34IYW8"/>
<protein>
    <recommendedName>
        <fullName evidence="4">RCC1-like domain-containing protein</fullName>
    </recommendedName>
</protein>
<evidence type="ECO:0000256" key="3">
    <source>
        <dbReference type="SAM" id="MobiDB-lite"/>
    </source>
</evidence>
<evidence type="ECO:0000313" key="5">
    <source>
        <dbReference type="EMBL" id="KAL1510166.1"/>
    </source>
</evidence>
<proteinExistence type="predicted"/>
<feature type="repeat" description="RCC1" evidence="2">
    <location>
        <begin position="6"/>
        <end position="66"/>
    </location>
</feature>
<gene>
    <name evidence="5" type="ORF">AB1Y20_006497</name>
</gene>
<feature type="region of interest" description="Disordered" evidence="3">
    <location>
        <begin position="894"/>
        <end position="935"/>
    </location>
</feature>
<feature type="region of interest" description="Disordered" evidence="3">
    <location>
        <begin position="999"/>
        <end position="1036"/>
    </location>
</feature>
<evidence type="ECO:0000256" key="2">
    <source>
        <dbReference type="PROSITE-ProRule" id="PRU00235"/>
    </source>
</evidence>
<feature type="region of interest" description="Disordered" evidence="3">
    <location>
        <begin position="1081"/>
        <end position="1110"/>
    </location>
</feature>
<name>A0AB34IYW8_PRYPA</name>
<dbReference type="InterPro" id="IPR000408">
    <property type="entry name" value="Reg_chr_condens"/>
</dbReference>
<feature type="repeat" description="RCC1" evidence="2">
    <location>
        <begin position="67"/>
        <end position="117"/>
    </location>
</feature>
<feature type="region of interest" description="Disordered" evidence="3">
    <location>
        <begin position="558"/>
        <end position="623"/>
    </location>
</feature>
<dbReference type="PANTHER" id="PTHR22872">
    <property type="entry name" value="BTK-BINDING PROTEIN-RELATED"/>
    <property type="match status" value="1"/>
</dbReference>
<feature type="compositionally biased region" description="Polar residues" evidence="3">
    <location>
        <begin position="572"/>
        <end position="581"/>
    </location>
</feature>
<dbReference type="Pfam" id="PF25390">
    <property type="entry name" value="WD40_RLD"/>
    <property type="match status" value="1"/>
</dbReference>
<sequence length="1110" mass="120010">MAAKLFSHLGWGRSSCGQLALLDAAESRELRPQPRAQPSPASGLSVPQAVRTVCCGADFTLLLTSDGDVWSCGANEHGQLGYTTVSAMCARPHRVLRGASVRRVACGACHATAITSRSKLYSWGLNSNGQLGVGHRRALVPMSAQVVGDPELIHHVSNEQDREIIGWQETACGGAHTLGAFLKVVGGRTVVYAWGQGESGCLGVGDAEDRLVPTEIPHVEALDVVQIACGLRHSVLLTRDQSVYTFGFAEDGRLGIPTLRKGARRADASPSPSLSPPACDAAADAAVMLQRRTGRYDRFEGRAAHVEAEEGKPREAEGVLPPSRLAPQTHRQPQKGACPRKTSVEAEIESRSSLLSNRKNMFRSLTQEGVAASRAAHLHRLREDKQDYLEAEQFRQLAPMYVAQLEGRQIVQVACGAAHTVALSSSCEVYAWGSGSFAQLGLGKDCGSATPTRVDEWTNVVGKTVIWVGCGDYSTMALTCHGQVVAVGANDECQCGVAYQSIVDVPTVLQGVPPALAVSCGAAHAVIIVQRERAPLLPTEPPRERPPTVDAEAHKKRLLARKNAPPPAAPTKRSSARQSVQGDAGDVVSPYASSAGSRAARHQGSRNRVGDRAAPSQAGEGVDELMDEVAVDRMGSEEVTNLALNALSQHVGRRRSLQIKAAENIQTRKRGGSTAWKVPRVASSRVDFYKVRSKIQEKEEVVHLLLDDIFLSSDQRPEALLPPGIGIDGRPGPRRERLAESMRGMKKARKDAEESKRRGSVRRKSQSSPAKEGDAYAVTRGSLNAEQSEIASHLFGTGASEDYSCIHAAEELFSQEERAKLRADQEEAWWREARMHRAALLRAHRRRSTSVDSSPEAEASWSLPLIPAPLNLLQGEQRISRVIEAVMSLPSIYPNGTEEPTAIPEVEGEEEPCSSKEKEVQQSAPKISTPRKLDMKDDVSPYQVRICYPAMAKSEGKLKMRTSSPEAFGMSEARQKRALRMSISASPLQATLVTRSLDETEAGDSGMQASASAPVLPSRRRGATKTTQERPSSLYKTTVVQAAREERTKALIQRLQGSHSGVSLMKKEIATDIENALDLSTLSTSNGSHPPKPLRNRVAEPTLRLPPRHT</sequence>
<dbReference type="PROSITE" id="PS50012">
    <property type="entry name" value="RCC1_3"/>
    <property type="match status" value="7"/>
</dbReference>
<evidence type="ECO:0000259" key="4">
    <source>
        <dbReference type="Pfam" id="PF25390"/>
    </source>
</evidence>
<dbReference type="Pfam" id="PF00415">
    <property type="entry name" value="RCC1"/>
    <property type="match status" value="3"/>
</dbReference>
<feature type="region of interest" description="Disordered" evidence="3">
    <location>
        <begin position="720"/>
        <end position="776"/>
    </location>
</feature>
<dbReference type="InterPro" id="IPR009091">
    <property type="entry name" value="RCC1/BLIP-II"/>
</dbReference>
<reference evidence="5 6" key="1">
    <citation type="journal article" date="2024" name="Science">
        <title>Giant polyketide synthase enzymes in the biosynthesis of giant marine polyether toxins.</title>
        <authorList>
            <person name="Fallon T.R."/>
            <person name="Shende V.V."/>
            <person name="Wierzbicki I.H."/>
            <person name="Pendleton A.L."/>
            <person name="Watervoot N.F."/>
            <person name="Auber R.P."/>
            <person name="Gonzalez D.J."/>
            <person name="Wisecaver J.H."/>
            <person name="Moore B.S."/>
        </authorList>
    </citation>
    <scope>NUCLEOTIDE SEQUENCE [LARGE SCALE GENOMIC DNA]</scope>
    <source>
        <strain evidence="5 6">12B1</strain>
    </source>
</reference>
<feature type="region of interest" description="Disordered" evidence="3">
    <location>
        <begin position="303"/>
        <end position="344"/>
    </location>
</feature>
<feature type="repeat" description="RCC1" evidence="2">
    <location>
        <begin position="427"/>
        <end position="481"/>
    </location>
</feature>
<dbReference type="SUPFAM" id="SSF50985">
    <property type="entry name" value="RCC1/BLIP-II"/>
    <property type="match status" value="2"/>
</dbReference>
<feature type="repeat" description="RCC1" evidence="2">
    <location>
        <begin position="189"/>
        <end position="240"/>
    </location>
</feature>
<feature type="compositionally biased region" description="Basic and acidic residues" evidence="3">
    <location>
        <begin position="303"/>
        <end position="317"/>
    </location>
</feature>
<accession>A0AB34IYW8</accession>
<feature type="compositionally biased region" description="Polar residues" evidence="3">
    <location>
        <begin position="1024"/>
        <end position="1036"/>
    </location>
</feature>
<feature type="repeat" description="RCC1" evidence="2">
    <location>
        <begin position="482"/>
        <end position="531"/>
    </location>
</feature>
<dbReference type="PRINTS" id="PR00633">
    <property type="entry name" value="RCCNDNSATION"/>
</dbReference>
<comment type="caution">
    <text evidence="5">The sequence shown here is derived from an EMBL/GenBank/DDBJ whole genome shotgun (WGS) entry which is preliminary data.</text>
</comment>
<dbReference type="EMBL" id="JBGBPQ010000015">
    <property type="protein sequence ID" value="KAL1510166.1"/>
    <property type="molecule type" value="Genomic_DNA"/>
</dbReference>
<keyword evidence="6" id="KW-1185">Reference proteome</keyword>
<dbReference type="InterPro" id="IPR051625">
    <property type="entry name" value="Signaling_Regulatory_Domain"/>
</dbReference>
<dbReference type="Gene3D" id="2.130.10.30">
    <property type="entry name" value="Regulator of chromosome condensation 1/beta-lactamase-inhibitor protein II"/>
    <property type="match status" value="3"/>
</dbReference>
<organism evidence="5 6">
    <name type="scientific">Prymnesium parvum</name>
    <name type="common">Toxic golden alga</name>
    <dbReference type="NCBI Taxonomy" id="97485"/>
    <lineage>
        <taxon>Eukaryota</taxon>
        <taxon>Haptista</taxon>
        <taxon>Haptophyta</taxon>
        <taxon>Prymnesiophyceae</taxon>
        <taxon>Prymnesiales</taxon>
        <taxon>Prymnesiaceae</taxon>
        <taxon>Prymnesium</taxon>
    </lineage>
</organism>